<dbReference type="eggNOG" id="COG1162">
    <property type="taxonomic scope" value="Bacteria"/>
</dbReference>
<evidence type="ECO:0000259" key="12">
    <source>
        <dbReference type="PROSITE" id="PS51721"/>
    </source>
</evidence>
<dbReference type="InterPro" id="IPR012340">
    <property type="entry name" value="NA-bd_OB-fold"/>
</dbReference>
<evidence type="ECO:0000256" key="6">
    <source>
        <dbReference type="ARBA" id="ARBA00022801"/>
    </source>
</evidence>
<feature type="domain" description="EngC GTPase" evidence="11">
    <location>
        <begin position="73"/>
        <end position="220"/>
    </location>
</feature>
<dbReference type="OrthoDB" id="9809485at2"/>
<comment type="cofactor">
    <cofactor evidence="10">
        <name>Zn(2+)</name>
        <dbReference type="ChEBI" id="CHEBI:29105"/>
    </cofactor>
    <text evidence="10">Binds 1 zinc ion per subunit.</text>
</comment>
<dbReference type="InterPro" id="IPR030378">
    <property type="entry name" value="G_CP_dom"/>
</dbReference>
<evidence type="ECO:0000256" key="7">
    <source>
        <dbReference type="ARBA" id="ARBA00022833"/>
    </source>
</evidence>
<dbReference type="HAMAP" id="MF_01820">
    <property type="entry name" value="GTPase_RsgA"/>
    <property type="match status" value="1"/>
</dbReference>
<name>I7KVT9_9CLOT</name>
<dbReference type="Proteomes" id="UP000007652">
    <property type="component" value="Unassembled WGS sequence"/>
</dbReference>
<dbReference type="EC" id="3.6.1.-" evidence="10"/>
<keyword evidence="3 10" id="KW-0479">Metal-binding</keyword>
<comment type="similarity">
    <text evidence="10">Belongs to the TRAFAC class YlqF/YawG GTPase family. RsgA subfamily.</text>
</comment>
<keyword evidence="6 10" id="KW-0378">Hydrolase</keyword>
<dbReference type="Gene3D" id="3.40.50.300">
    <property type="entry name" value="P-loop containing nucleotide triphosphate hydrolases"/>
    <property type="match status" value="1"/>
</dbReference>
<evidence type="ECO:0000313" key="13">
    <source>
        <dbReference type="EMBL" id="CCJ34189.1"/>
    </source>
</evidence>
<keyword evidence="5 10" id="KW-0547">Nucleotide-binding</keyword>
<dbReference type="GO" id="GO:0019843">
    <property type="term" value="F:rRNA binding"/>
    <property type="evidence" value="ECO:0007669"/>
    <property type="project" value="UniProtKB-KW"/>
</dbReference>
<comment type="function">
    <text evidence="10">One of several proteins that assist in the late maturation steps of the functional core of the 30S ribosomal subunit. Helps release RbfA from mature subunits. May play a role in the assembly of ribosomal proteins into the subunit. Circularly permuted GTPase that catalyzes slow GTP hydrolysis, GTPase activity is stimulated by the 30S ribosomal subunit.</text>
</comment>
<keyword evidence="9 10" id="KW-0342">GTP-binding</keyword>
<dbReference type="PANTHER" id="PTHR32120">
    <property type="entry name" value="SMALL RIBOSOMAL SUBUNIT BIOGENESIS GTPASE RSGA"/>
    <property type="match status" value="1"/>
</dbReference>
<dbReference type="STRING" id="857293.CAAU_2105"/>
<dbReference type="NCBIfam" id="TIGR00157">
    <property type="entry name" value="ribosome small subunit-dependent GTPase A"/>
    <property type="match status" value="1"/>
</dbReference>
<dbReference type="GO" id="GO:0005525">
    <property type="term" value="F:GTP binding"/>
    <property type="evidence" value="ECO:0007669"/>
    <property type="project" value="UniProtKB-UniRule"/>
</dbReference>
<sequence length="293" mass="33463">MQEGIIVKGIGGFYYVELQNGELIECKARGKFRKDNITPLVGDRVYIEKINNSQGLIKEIKERKSQLIRPPVANVDQVVVVFALKDPDISFTLLDRLLVHVEEKDLDCLICLNKSDLDEDGKFEKVYSIYTEAGYKVIKTNALKKEGLDELKAFLKGKITAFAGPSGVGKSSLFNSLQDKVKMETGVISEKIGRGKHTTRHAQLIRIDDETYLVDTPGFSTLDLSFIEPNDLQYYFKEFRNFIGQCKFSSCLHVKEKDCAIIENVEEGNICRIRYNNYLDFLNEILENRRNTR</sequence>
<dbReference type="GO" id="GO:0005737">
    <property type="term" value="C:cytoplasm"/>
    <property type="evidence" value="ECO:0007669"/>
    <property type="project" value="UniProtKB-SubCell"/>
</dbReference>
<keyword evidence="7 10" id="KW-0862">Zinc</keyword>
<evidence type="ECO:0000256" key="9">
    <source>
        <dbReference type="ARBA" id="ARBA00023134"/>
    </source>
</evidence>
<dbReference type="CDD" id="cd01854">
    <property type="entry name" value="YjeQ_EngC"/>
    <property type="match status" value="1"/>
</dbReference>
<keyword evidence="2 10" id="KW-0690">Ribosome biogenesis</keyword>
<keyword evidence="4 10" id="KW-0699">rRNA-binding</keyword>
<reference evidence="13 14" key="1">
    <citation type="journal article" date="2011" name="J. Bacteriol.">
        <title>Draft genome sequence of Caloramator australicus strain RC3T, a thermoanaerobe from the Great Artesian Basin of Australia.</title>
        <authorList>
            <person name="Ogg C.D."/>
            <person name="Patel B.K.C."/>
        </authorList>
    </citation>
    <scope>NUCLEOTIDE SEQUENCE [LARGE SCALE GENOMIC DNA]</scope>
    <source>
        <strain evidence="13 14">RC3</strain>
    </source>
</reference>
<dbReference type="Pfam" id="PF16745">
    <property type="entry name" value="RsgA_N"/>
    <property type="match status" value="1"/>
</dbReference>
<dbReference type="Gene3D" id="1.10.40.50">
    <property type="entry name" value="Probable gtpase engc, domain 3"/>
    <property type="match status" value="1"/>
</dbReference>
<evidence type="ECO:0000256" key="4">
    <source>
        <dbReference type="ARBA" id="ARBA00022730"/>
    </source>
</evidence>
<dbReference type="InterPro" id="IPR010914">
    <property type="entry name" value="RsgA_GTPase_dom"/>
</dbReference>
<dbReference type="SUPFAM" id="SSF50249">
    <property type="entry name" value="Nucleic acid-binding proteins"/>
    <property type="match status" value="1"/>
</dbReference>
<dbReference type="PANTHER" id="PTHR32120:SF11">
    <property type="entry name" value="SMALL RIBOSOMAL SUBUNIT BIOGENESIS GTPASE RSGA 1, MITOCHONDRIAL-RELATED"/>
    <property type="match status" value="1"/>
</dbReference>
<evidence type="ECO:0000259" key="11">
    <source>
        <dbReference type="PROSITE" id="PS50936"/>
    </source>
</evidence>
<dbReference type="InterPro" id="IPR004881">
    <property type="entry name" value="Ribosome_biogen_GTPase_RsgA"/>
</dbReference>
<protein>
    <recommendedName>
        <fullName evidence="10">Small ribosomal subunit biogenesis GTPase RsgA</fullName>
        <ecNumber evidence="10">3.6.1.-</ecNumber>
    </recommendedName>
</protein>
<keyword evidence="14" id="KW-1185">Reference proteome</keyword>
<feature type="binding site" evidence="10">
    <location>
        <position position="259"/>
    </location>
    <ligand>
        <name>Zn(2+)</name>
        <dbReference type="ChEBI" id="CHEBI:29105"/>
    </ligand>
</feature>
<proteinExistence type="inferred from homology"/>
<dbReference type="Pfam" id="PF03193">
    <property type="entry name" value="RsgA_GTPase"/>
    <property type="match status" value="1"/>
</dbReference>
<dbReference type="EMBL" id="CAKP01000111">
    <property type="protein sequence ID" value="CCJ34189.1"/>
    <property type="molecule type" value="Genomic_DNA"/>
</dbReference>
<evidence type="ECO:0000256" key="1">
    <source>
        <dbReference type="ARBA" id="ARBA00022490"/>
    </source>
</evidence>
<evidence type="ECO:0000256" key="8">
    <source>
        <dbReference type="ARBA" id="ARBA00022884"/>
    </source>
</evidence>
<dbReference type="CDD" id="cd04466">
    <property type="entry name" value="S1_YloQ_GTPase"/>
    <property type="match status" value="1"/>
</dbReference>
<dbReference type="InterPro" id="IPR031944">
    <property type="entry name" value="RsgA_N"/>
</dbReference>
<evidence type="ECO:0000256" key="10">
    <source>
        <dbReference type="HAMAP-Rule" id="MF_01820"/>
    </source>
</evidence>
<comment type="subcellular location">
    <subcellularLocation>
        <location evidence="10">Cytoplasm</location>
    </subcellularLocation>
</comment>
<evidence type="ECO:0000313" key="14">
    <source>
        <dbReference type="Proteomes" id="UP000007652"/>
    </source>
</evidence>
<dbReference type="Gene3D" id="2.40.50.140">
    <property type="entry name" value="Nucleic acid-binding proteins"/>
    <property type="match status" value="1"/>
</dbReference>
<evidence type="ECO:0000256" key="2">
    <source>
        <dbReference type="ARBA" id="ARBA00022517"/>
    </source>
</evidence>
<gene>
    <name evidence="10" type="primary">rsgA</name>
    <name evidence="13" type="ORF">CAAU_2105</name>
</gene>
<dbReference type="InterPro" id="IPR027417">
    <property type="entry name" value="P-loop_NTPase"/>
</dbReference>
<organism evidence="13 14">
    <name type="scientific">Caloramator australicus RC3</name>
    <dbReference type="NCBI Taxonomy" id="857293"/>
    <lineage>
        <taxon>Bacteria</taxon>
        <taxon>Bacillati</taxon>
        <taxon>Bacillota</taxon>
        <taxon>Clostridia</taxon>
        <taxon>Eubacteriales</taxon>
        <taxon>Clostridiaceae</taxon>
        <taxon>Caloramator</taxon>
    </lineage>
</organism>
<dbReference type="GO" id="GO:0042274">
    <property type="term" value="P:ribosomal small subunit biogenesis"/>
    <property type="evidence" value="ECO:0007669"/>
    <property type="project" value="UniProtKB-UniRule"/>
</dbReference>
<dbReference type="AlphaFoldDB" id="I7KVT9"/>
<feature type="binding site" evidence="10">
    <location>
        <position position="253"/>
    </location>
    <ligand>
        <name>Zn(2+)</name>
        <dbReference type="ChEBI" id="CHEBI:29105"/>
    </ligand>
</feature>
<feature type="binding site" evidence="10">
    <location>
        <position position="251"/>
    </location>
    <ligand>
        <name>Zn(2+)</name>
        <dbReference type="ChEBI" id="CHEBI:29105"/>
    </ligand>
</feature>
<evidence type="ECO:0000256" key="5">
    <source>
        <dbReference type="ARBA" id="ARBA00022741"/>
    </source>
</evidence>
<feature type="binding site" evidence="10">
    <location>
        <begin position="164"/>
        <end position="172"/>
    </location>
    <ligand>
        <name>GTP</name>
        <dbReference type="ChEBI" id="CHEBI:37565"/>
    </ligand>
</feature>
<evidence type="ECO:0000256" key="3">
    <source>
        <dbReference type="ARBA" id="ARBA00022723"/>
    </source>
</evidence>
<comment type="caution">
    <text evidence="13">The sequence shown here is derived from an EMBL/GenBank/DDBJ whole genome shotgun (WGS) entry which is preliminary data.</text>
</comment>
<keyword evidence="1 10" id="KW-0963">Cytoplasm</keyword>
<dbReference type="RefSeq" id="WP_008909445.1">
    <property type="nucleotide sequence ID" value="NZ_CAKP01000111.1"/>
</dbReference>
<feature type="domain" description="CP-type G" evidence="12">
    <location>
        <begin position="64"/>
        <end position="222"/>
    </location>
</feature>
<dbReference type="GO" id="GO:0003924">
    <property type="term" value="F:GTPase activity"/>
    <property type="evidence" value="ECO:0007669"/>
    <property type="project" value="UniProtKB-UniRule"/>
</dbReference>
<accession>I7KVT9</accession>
<feature type="binding site" evidence="10">
    <location>
        <begin position="113"/>
        <end position="116"/>
    </location>
    <ligand>
        <name>GTP</name>
        <dbReference type="ChEBI" id="CHEBI:37565"/>
    </ligand>
</feature>
<dbReference type="PROSITE" id="PS51721">
    <property type="entry name" value="G_CP"/>
    <property type="match status" value="1"/>
</dbReference>
<dbReference type="GO" id="GO:0046872">
    <property type="term" value="F:metal ion binding"/>
    <property type="evidence" value="ECO:0007669"/>
    <property type="project" value="UniProtKB-KW"/>
</dbReference>
<dbReference type="PROSITE" id="PS50936">
    <property type="entry name" value="ENGC_GTPASE"/>
    <property type="match status" value="1"/>
</dbReference>
<dbReference type="SUPFAM" id="SSF52540">
    <property type="entry name" value="P-loop containing nucleoside triphosphate hydrolases"/>
    <property type="match status" value="1"/>
</dbReference>
<feature type="binding site" evidence="10">
    <location>
        <position position="246"/>
    </location>
    <ligand>
        <name>Zn(2+)</name>
        <dbReference type="ChEBI" id="CHEBI:29105"/>
    </ligand>
</feature>
<keyword evidence="8 10" id="KW-0694">RNA-binding</keyword>
<comment type="subunit">
    <text evidence="10">Monomer. Associates with 30S ribosomal subunit, binds 16S rRNA.</text>
</comment>